<dbReference type="InterPro" id="IPR001509">
    <property type="entry name" value="Epimerase_deHydtase"/>
</dbReference>
<evidence type="ECO:0000313" key="3">
    <source>
        <dbReference type="Proteomes" id="UP000297643"/>
    </source>
</evidence>
<dbReference type="EMBL" id="SOFM01000029">
    <property type="protein sequence ID" value="TFC03095.1"/>
    <property type="molecule type" value="Genomic_DNA"/>
</dbReference>
<dbReference type="Gene3D" id="3.90.25.10">
    <property type="entry name" value="UDP-galactose 4-epimerase, domain 1"/>
    <property type="match status" value="1"/>
</dbReference>
<dbReference type="SUPFAM" id="SSF51735">
    <property type="entry name" value="NAD(P)-binding Rossmann-fold domains"/>
    <property type="match status" value="1"/>
</dbReference>
<protein>
    <submittedName>
        <fullName evidence="2">NAD-dependent epimerase/dehydratase family protein</fullName>
    </submittedName>
</protein>
<gene>
    <name evidence="2" type="ORF">E3O32_10800</name>
</gene>
<dbReference type="Pfam" id="PF01370">
    <property type="entry name" value="Epimerase"/>
    <property type="match status" value="1"/>
</dbReference>
<dbReference type="InterPro" id="IPR036291">
    <property type="entry name" value="NAD(P)-bd_dom_sf"/>
</dbReference>
<dbReference type="PANTHER" id="PTHR43245:SF13">
    <property type="entry name" value="UDP-D-APIOSE_UDP-D-XYLOSE SYNTHASE 2"/>
    <property type="match status" value="1"/>
</dbReference>
<accession>A0A4R8W6Z3</accession>
<comment type="caution">
    <text evidence="2">The sequence shown here is derived from an EMBL/GenBank/DDBJ whole genome shotgun (WGS) entry which is preliminary data.</text>
</comment>
<dbReference type="InterPro" id="IPR050177">
    <property type="entry name" value="Lipid_A_modif_metabolic_enz"/>
</dbReference>
<keyword evidence="3" id="KW-1185">Reference proteome</keyword>
<dbReference type="Proteomes" id="UP000297643">
    <property type="component" value="Unassembled WGS sequence"/>
</dbReference>
<sequence length="331" mass="35848">MTTLNGARVLVTGGAGTIGSTIVDQLLDAGVAHVTVLDNLVRGREANLADAFETGRVQLVRGDIRDREVVGRVTRGMDVVFHQAAIRITQCAEEPRLALEVLVDGTFNVIEAAVANKVGKLVAASSASVYGLAETFPTSERHHHHNNDTFYGAAKSFNEGMLRSFRAMNGLDYVALRYFNVYGPRMDVHGLYTEVLVRWMERIADGKPPLIFGDGLQTMDFVYTTDIARANLLAATSTVTDGVYNVASGTETSLLGLAEALLEAMDSDLPVEHGPDRAVNGVTRRLADVRAARHDLGFDATVSLADGLRELVRWWRPLRAEIAAGRTLVAS</sequence>
<reference evidence="2 3" key="1">
    <citation type="submission" date="2019-03" db="EMBL/GenBank/DDBJ databases">
        <title>Genomics of glacier-inhabiting Cryobacterium strains.</title>
        <authorList>
            <person name="Liu Q."/>
            <person name="Xin Y.-H."/>
        </authorList>
    </citation>
    <scope>NUCLEOTIDE SEQUENCE [LARGE SCALE GENOMIC DNA]</scope>
    <source>
        <strain evidence="2 3">RHLT2-21</strain>
    </source>
</reference>
<dbReference type="Gene3D" id="3.40.50.720">
    <property type="entry name" value="NAD(P)-binding Rossmann-like Domain"/>
    <property type="match status" value="1"/>
</dbReference>
<dbReference type="PANTHER" id="PTHR43245">
    <property type="entry name" value="BIFUNCTIONAL POLYMYXIN RESISTANCE PROTEIN ARNA"/>
    <property type="match status" value="1"/>
</dbReference>
<organism evidence="2 3">
    <name type="scientific">Cryobacterium mannosilyticum</name>
    <dbReference type="NCBI Taxonomy" id="1259190"/>
    <lineage>
        <taxon>Bacteria</taxon>
        <taxon>Bacillati</taxon>
        <taxon>Actinomycetota</taxon>
        <taxon>Actinomycetes</taxon>
        <taxon>Micrococcales</taxon>
        <taxon>Microbacteriaceae</taxon>
        <taxon>Cryobacterium</taxon>
    </lineage>
</organism>
<feature type="domain" description="NAD-dependent epimerase/dehydratase" evidence="1">
    <location>
        <begin position="9"/>
        <end position="247"/>
    </location>
</feature>
<name>A0A4R8W6Z3_9MICO</name>
<dbReference type="AlphaFoldDB" id="A0A4R8W6Z3"/>
<evidence type="ECO:0000259" key="1">
    <source>
        <dbReference type="Pfam" id="PF01370"/>
    </source>
</evidence>
<dbReference type="RefSeq" id="WP_134509378.1">
    <property type="nucleotide sequence ID" value="NZ_SOFM01000029.1"/>
</dbReference>
<proteinExistence type="predicted"/>
<evidence type="ECO:0000313" key="2">
    <source>
        <dbReference type="EMBL" id="TFC03095.1"/>
    </source>
</evidence>